<feature type="region of interest" description="Disordered" evidence="1">
    <location>
        <begin position="358"/>
        <end position="382"/>
    </location>
</feature>
<comment type="caution">
    <text evidence="2">The sequence shown here is derived from an EMBL/GenBank/DDBJ whole genome shotgun (WGS) entry which is preliminary data.</text>
</comment>
<accession>A0A178ZR05</accession>
<evidence type="ECO:0000313" key="2">
    <source>
        <dbReference type="EMBL" id="OAP62268.1"/>
    </source>
</evidence>
<protein>
    <submittedName>
        <fullName evidence="2">Uncharacterized protein</fullName>
    </submittedName>
</protein>
<feature type="compositionally biased region" description="Basic and acidic residues" evidence="1">
    <location>
        <begin position="288"/>
        <end position="297"/>
    </location>
</feature>
<dbReference type="AlphaFoldDB" id="A0A178ZR05"/>
<evidence type="ECO:0000256" key="1">
    <source>
        <dbReference type="SAM" id="MobiDB-lite"/>
    </source>
</evidence>
<reference evidence="2 3" key="1">
    <citation type="submission" date="2016-04" db="EMBL/GenBank/DDBJ databases">
        <title>Draft genome of Fonsecaea erecta CBS 125763.</title>
        <authorList>
            <person name="Weiss V.A."/>
            <person name="Vicente V.A."/>
            <person name="Raittz R.T."/>
            <person name="Moreno L.F."/>
            <person name="De Souza E.M."/>
            <person name="Pedrosa F.O."/>
            <person name="Steffens M.B."/>
            <person name="Faoro H."/>
            <person name="Tadra-Sfeir M.Z."/>
            <person name="Najafzadeh M.J."/>
            <person name="Felipe M.S."/>
            <person name="Teixeira M."/>
            <person name="Sun J."/>
            <person name="Xi L."/>
            <person name="Gomes R."/>
            <person name="De Azevedo C.M."/>
            <person name="Salgado C.G."/>
            <person name="Da Silva M.B."/>
            <person name="Nascimento M.F."/>
            <person name="Queiroz-Telles F."/>
            <person name="Attili D.S."/>
            <person name="Gorbushina A."/>
        </authorList>
    </citation>
    <scope>NUCLEOTIDE SEQUENCE [LARGE SCALE GENOMIC DNA]</scope>
    <source>
        <strain evidence="2 3">CBS 125763</strain>
    </source>
</reference>
<dbReference type="OrthoDB" id="4157530at2759"/>
<feature type="compositionally biased region" description="Low complexity" evidence="1">
    <location>
        <begin position="165"/>
        <end position="176"/>
    </location>
</feature>
<dbReference type="RefSeq" id="XP_018695635.1">
    <property type="nucleotide sequence ID" value="XM_018835985.1"/>
</dbReference>
<organism evidence="2 3">
    <name type="scientific">Fonsecaea erecta</name>
    <dbReference type="NCBI Taxonomy" id="1367422"/>
    <lineage>
        <taxon>Eukaryota</taxon>
        <taxon>Fungi</taxon>
        <taxon>Dikarya</taxon>
        <taxon>Ascomycota</taxon>
        <taxon>Pezizomycotina</taxon>
        <taxon>Eurotiomycetes</taxon>
        <taxon>Chaetothyriomycetidae</taxon>
        <taxon>Chaetothyriales</taxon>
        <taxon>Herpotrichiellaceae</taxon>
        <taxon>Fonsecaea</taxon>
    </lineage>
</organism>
<name>A0A178ZR05_9EURO</name>
<feature type="region of interest" description="Disordered" evidence="1">
    <location>
        <begin position="280"/>
        <end position="317"/>
    </location>
</feature>
<sequence>MRAHLAQNSERRSLAIVDYNVLEEEFRKVYGIGPRIWLVPDIVEKYQFMDLEKVDQDRPPGVRSGRPYTGINEFLIWGSVLCDPIAVLSYEDALQLCEVLNKLKESEAVVDYSTGTVVGQCLRSIPYMYKAVVSYQLIRAFEINGYRKARDSIYLERFWEGVEASSPDPSDSTSPPEDFDVQPNRETKRVPTTIEAPPKAPWFADTPSSSSLADEDSQSQEQIAEVPRPKFDIFIEELSMYAAMPTPTPPPDPTKEVHNHPILRQNESAHPTKGETEAITAVNSTTHQTEKRDRTPPEKGQAPKPRRNPTGCQPENAAISSNVIDLTLEDIQENHTSEKVVRVKDIKRLNANRIQRRHAVAETKRTTSNSSIKKVDKQQGSSHRIDFCLKTPQVNPPKGYDQTKDDEIQIIAERKCHVRHQHIRRTARTETKTVTTIRSRSVSKGIILNQRG</sequence>
<dbReference type="GeneID" id="30008640"/>
<dbReference type="Proteomes" id="UP000078343">
    <property type="component" value="Unassembled WGS sequence"/>
</dbReference>
<keyword evidence="3" id="KW-1185">Reference proteome</keyword>
<feature type="compositionally biased region" description="Basic and acidic residues" evidence="1">
    <location>
        <begin position="373"/>
        <end position="382"/>
    </location>
</feature>
<proteinExistence type="predicted"/>
<dbReference type="EMBL" id="LVYI01000003">
    <property type="protein sequence ID" value="OAP62268.1"/>
    <property type="molecule type" value="Genomic_DNA"/>
</dbReference>
<gene>
    <name evidence="2" type="ORF">AYL99_04471</name>
</gene>
<evidence type="ECO:0000313" key="3">
    <source>
        <dbReference type="Proteomes" id="UP000078343"/>
    </source>
</evidence>
<feature type="region of interest" description="Disordered" evidence="1">
    <location>
        <begin position="164"/>
        <end position="230"/>
    </location>
</feature>